<dbReference type="GO" id="GO:0016301">
    <property type="term" value="F:kinase activity"/>
    <property type="evidence" value="ECO:0007669"/>
    <property type="project" value="UniProtKB-KW"/>
</dbReference>
<dbReference type="SUPFAM" id="SSF52047">
    <property type="entry name" value="RNI-like"/>
    <property type="match status" value="1"/>
</dbReference>
<sequence>MAELDTQAAKKLPDPPEEEKGGGLVARHSDQLDPIHREKFPAVLTYRLSCDKELVQLMRSQTPGKSAMSLYRHLCVRHKDKWLAQSAEYLTVLDKFQDLSTVTAKLPQMMPVPSPSLLLTVYAKDVLTRLGEMKARVTSIYGSILKMVSTKKVTKKHDSSVWATNVSNENGQVLICVLSQTVDNLLPMSSGLMDRYRRAGKPPPQVLYVDWDCCLTTGKNKVEAMFHEWDQLVIRLDPWQFIMRFTAGLTSESHPLYGPFMGRLFSCIFEWDAEDLKRLQEAKQAETSKNPTAEELVRHCRHQTRQPQVTKQLIEQLLKDFMGATDFMGNKLLDQERMEEIWRAQQCHLLCIQDPPGIELYRKVREVNTGGFILPMYHCARGVGSLESFHQHLNHFIPGKRTNDLHFHVYLLDGVVQWNEARSVAVDEGSPLQHHVNRLSQKFLGRKLVEEHNGELIGVEYLYSQTNRVLEVDYLMDPDAPDGSDEHLEGDLEYEDSDFDDIKSPQFLELSLKPLQPIQYQAALLQSPSSGLSMSQPDPIVSSTSGPIKDEPTTADHFAPQGISQEEDNEKCVGPDGVPGYDHVINLANSLVELRNHGFVTQRKVDEIVALWDKLSEHDKGGVILPARVEDSQCLNNSHSDTFLTPCVDGFKSRLVAAICLALSHIHPAGQTIAGFRVNRWAAILRDYNMIRDIVQDSAAISTRTRIQLLEINQRTLCQWYNARKQRQGQLVFNQCIENMKASESQFPVQHNDPEPFRRGHVGHDVIKVVIGGPEHFQADPEQTAAATGPPSPKVPRTTAWRRRKAEEEAAQRGIPLKRPCEQYVCKKCGKPKTKEFGHSQFRGVHFCAKASGKTVEQWMEEMRRAKAFQELSENLEGSLYRPQRSKWKRRPSCSGGLDTENTPNELIQQWSPPHKKILTSAKGKENEENVFVLARRPRKRRESTGLCWDSLPDELLLGILSRLSLQDLLRTSRVCKRWHRLAFDESLWHSVDLVGKAQLDAELGQVLSAGALRLRCPHTCIGQPSFKSAHSLAQNTEIVRLNLCGCSGFSPESLTEMLKSCTRIEEMNVSWCDFNNLHVQAIASNVPSSITQLNISGYRQNLTMEDVKAIVKTCPNLSNLDLSDFEKFPNLQTLEVFGLIQDSYLPILCKGLPHIQINTQPFSTVARPTSASKKDRTIWGMHCRLVYKH</sequence>
<reference evidence="3 4" key="1">
    <citation type="submission" date="2018-03" db="EMBL/GenBank/DDBJ databases">
        <title>Draft genome sequence of Rohu Carp (Labeo rohita).</title>
        <authorList>
            <person name="Das P."/>
            <person name="Kushwaha B."/>
            <person name="Joshi C.G."/>
            <person name="Kumar D."/>
            <person name="Nagpure N.S."/>
            <person name="Sahoo L."/>
            <person name="Das S.P."/>
            <person name="Bit A."/>
            <person name="Patnaik S."/>
            <person name="Meher P.K."/>
            <person name="Jayasankar P."/>
            <person name="Koringa P.G."/>
            <person name="Patel N.V."/>
            <person name="Hinsu A.T."/>
            <person name="Kumar R."/>
            <person name="Pandey M."/>
            <person name="Agarwal S."/>
            <person name="Srivastava S."/>
            <person name="Singh M."/>
            <person name="Iquebal M.A."/>
            <person name="Jaiswal S."/>
            <person name="Angadi U.B."/>
            <person name="Kumar N."/>
            <person name="Raza M."/>
            <person name="Shah T.M."/>
            <person name="Rai A."/>
            <person name="Jena J.K."/>
        </authorList>
    </citation>
    <scope>NUCLEOTIDE SEQUENCE [LARGE SCALE GENOMIC DNA]</scope>
    <source>
        <strain evidence="3">DASCIFA01</strain>
        <tissue evidence="3">Testis</tissue>
    </source>
</reference>
<gene>
    <name evidence="3" type="ORF">ROHU_020469</name>
</gene>
<evidence type="ECO:0000313" key="3">
    <source>
        <dbReference type="EMBL" id="RXN27016.1"/>
    </source>
</evidence>
<protein>
    <submittedName>
        <fullName evidence="3">S-phase kinase-associated 2-like isoform X2</fullName>
    </submittedName>
</protein>
<feature type="domain" description="F-box" evidence="2">
    <location>
        <begin position="946"/>
        <end position="992"/>
    </location>
</feature>
<dbReference type="Gene3D" id="3.80.10.10">
    <property type="entry name" value="Ribonuclease Inhibitor"/>
    <property type="match status" value="1"/>
</dbReference>
<keyword evidence="3" id="KW-0808">Transferase</keyword>
<organism evidence="3 4">
    <name type="scientific">Labeo rohita</name>
    <name type="common">Indian major carp</name>
    <name type="synonym">Cyprinus rohita</name>
    <dbReference type="NCBI Taxonomy" id="84645"/>
    <lineage>
        <taxon>Eukaryota</taxon>
        <taxon>Metazoa</taxon>
        <taxon>Chordata</taxon>
        <taxon>Craniata</taxon>
        <taxon>Vertebrata</taxon>
        <taxon>Euteleostomi</taxon>
        <taxon>Actinopterygii</taxon>
        <taxon>Neopterygii</taxon>
        <taxon>Teleostei</taxon>
        <taxon>Ostariophysi</taxon>
        <taxon>Cypriniformes</taxon>
        <taxon>Cyprinidae</taxon>
        <taxon>Labeoninae</taxon>
        <taxon>Labeonini</taxon>
        <taxon>Labeo</taxon>
    </lineage>
</organism>
<evidence type="ECO:0000313" key="4">
    <source>
        <dbReference type="Proteomes" id="UP000290572"/>
    </source>
</evidence>
<dbReference type="InterPro" id="IPR046616">
    <property type="entry name" value="DUF6729"/>
</dbReference>
<keyword evidence="4" id="KW-1185">Reference proteome</keyword>
<dbReference type="PANTHER" id="PTHR24401:SF29">
    <property type="entry name" value="SI:CH211-243P7.3-RELATED"/>
    <property type="match status" value="1"/>
</dbReference>
<dbReference type="SUPFAM" id="SSF81383">
    <property type="entry name" value="F-box domain"/>
    <property type="match status" value="1"/>
</dbReference>
<comment type="caution">
    <text evidence="3">The sequence shown here is derived from an EMBL/GenBank/DDBJ whole genome shotgun (WGS) entry which is preliminary data.</text>
</comment>
<dbReference type="InterPro" id="IPR036047">
    <property type="entry name" value="F-box-like_dom_sf"/>
</dbReference>
<dbReference type="InterPro" id="IPR001810">
    <property type="entry name" value="F-box_dom"/>
</dbReference>
<feature type="compositionally biased region" description="Basic and acidic residues" evidence="1">
    <location>
        <begin position="11"/>
        <end position="30"/>
    </location>
</feature>
<dbReference type="Proteomes" id="UP000290572">
    <property type="component" value="Unassembled WGS sequence"/>
</dbReference>
<keyword evidence="3" id="KW-0418">Kinase</keyword>
<evidence type="ECO:0000259" key="2">
    <source>
        <dbReference type="PROSITE" id="PS50181"/>
    </source>
</evidence>
<dbReference type="AlphaFoldDB" id="A0A498N8U1"/>
<dbReference type="Pfam" id="PF12937">
    <property type="entry name" value="F-box-like"/>
    <property type="match status" value="1"/>
</dbReference>
<dbReference type="InterPro" id="IPR032675">
    <property type="entry name" value="LRR_dom_sf"/>
</dbReference>
<dbReference type="PANTHER" id="PTHR24401">
    <property type="entry name" value="SI:CH211-243P7.3-RELATED"/>
    <property type="match status" value="1"/>
</dbReference>
<dbReference type="PROSITE" id="PS50181">
    <property type="entry name" value="FBOX"/>
    <property type="match status" value="1"/>
</dbReference>
<dbReference type="SMART" id="SM00256">
    <property type="entry name" value="FBOX"/>
    <property type="match status" value="1"/>
</dbReference>
<name>A0A498N8U1_LABRO</name>
<feature type="region of interest" description="Disordered" evidence="1">
    <location>
        <begin position="1"/>
        <end position="30"/>
    </location>
</feature>
<proteinExistence type="predicted"/>
<dbReference type="CDD" id="cd22114">
    <property type="entry name" value="F-box_FBXL1"/>
    <property type="match status" value="1"/>
</dbReference>
<dbReference type="STRING" id="84645.A0A498N8U1"/>
<dbReference type="EMBL" id="QBIY01012082">
    <property type="protein sequence ID" value="RXN27016.1"/>
    <property type="molecule type" value="Genomic_DNA"/>
</dbReference>
<dbReference type="Pfam" id="PF20499">
    <property type="entry name" value="DUF6729"/>
    <property type="match status" value="1"/>
</dbReference>
<feature type="compositionally biased region" description="Polar residues" evidence="1">
    <location>
        <begin position="529"/>
        <end position="546"/>
    </location>
</feature>
<evidence type="ECO:0000256" key="1">
    <source>
        <dbReference type="SAM" id="MobiDB-lite"/>
    </source>
</evidence>
<accession>A0A498N8U1</accession>
<feature type="region of interest" description="Disordered" evidence="1">
    <location>
        <begin position="529"/>
        <end position="551"/>
    </location>
</feature>